<evidence type="ECO:0000313" key="4">
    <source>
        <dbReference type="Proteomes" id="UP000306102"/>
    </source>
</evidence>
<comment type="similarity">
    <text evidence="1">Belongs to the citrate synthase family.</text>
</comment>
<reference evidence="3 4" key="1">
    <citation type="journal article" date="2018" name="Proc. Natl. Acad. Sci. U.S.A.">
        <title>Draft genome sequence of Camellia sinensis var. sinensis provides insights into the evolution of the tea genome and tea quality.</title>
        <authorList>
            <person name="Wei C."/>
            <person name="Yang H."/>
            <person name="Wang S."/>
            <person name="Zhao J."/>
            <person name="Liu C."/>
            <person name="Gao L."/>
            <person name="Xia E."/>
            <person name="Lu Y."/>
            <person name="Tai Y."/>
            <person name="She G."/>
            <person name="Sun J."/>
            <person name="Cao H."/>
            <person name="Tong W."/>
            <person name="Gao Q."/>
            <person name="Li Y."/>
            <person name="Deng W."/>
            <person name="Jiang X."/>
            <person name="Wang W."/>
            <person name="Chen Q."/>
            <person name="Zhang S."/>
            <person name="Li H."/>
            <person name="Wu J."/>
            <person name="Wang P."/>
            <person name="Li P."/>
            <person name="Shi C."/>
            <person name="Zheng F."/>
            <person name="Jian J."/>
            <person name="Huang B."/>
            <person name="Shan D."/>
            <person name="Shi M."/>
            <person name="Fang C."/>
            <person name="Yue Y."/>
            <person name="Li F."/>
            <person name="Li D."/>
            <person name="Wei S."/>
            <person name="Han B."/>
            <person name="Jiang C."/>
            <person name="Yin Y."/>
            <person name="Xia T."/>
            <person name="Zhang Z."/>
            <person name="Bennetzen J.L."/>
            <person name="Zhao S."/>
            <person name="Wan X."/>
        </authorList>
    </citation>
    <scope>NUCLEOTIDE SEQUENCE [LARGE SCALE GENOMIC DNA]</scope>
    <source>
        <strain evidence="4">cv. Shuchazao</strain>
        <tissue evidence="3">Leaf</tissue>
    </source>
</reference>
<dbReference type="GO" id="GO:0005975">
    <property type="term" value="P:carbohydrate metabolic process"/>
    <property type="evidence" value="ECO:0007669"/>
    <property type="project" value="TreeGrafter"/>
</dbReference>
<dbReference type="Pfam" id="PF00226">
    <property type="entry name" value="DnaJ"/>
    <property type="match status" value="1"/>
</dbReference>
<dbReference type="InterPro" id="IPR001128">
    <property type="entry name" value="Cyt_P450"/>
</dbReference>
<dbReference type="Pfam" id="PF00067">
    <property type="entry name" value="p450"/>
    <property type="match status" value="1"/>
</dbReference>
<dbReference type="GO" id="GO:0005759">
    <property type="term" value="C:mitochondrial matrix"/>
    <property type="evidence" value="ECO:0007669"/>
    <property type="project" value="TreeGrafter"/>
</dbReference>
<evidence type="ECO:0000313" key="3">
    <source>
        <dbReference type="EMBL" id="THG14252.1"/>
    </source>
</evidence>
<dbReference type="AlphaFoldDB" id="A0A4S4EEB2"/>
<sequence>MDEKTQQEREEAHRLKTLAEQKYKSSNLKSALKYAKRAHRLFPKLDGLSETLTAFKILRVAATASATLDWYKVLQIEPFSHINTIKKQYKRLALALHPDKNPFAASEEAFKLVGNAFCVEVDVLNLVKSISLNKTSPINLSKKIFLLTYGVTARAAFGGKSKGPEEFVSIAEEVADFIGGFTIVDIERKRITESGKGEEEDLVDVLLRIQKRGDLEFPLTDYIKAVILVIIKETLRLHTSAPLLVPRESGEQCTINGYGIPAKTKVIVNAWAIGQDPKYWNEAEKFDPERFLDSEIDFKGRYFEFIPFGAGRRICPGISFAIPNIELPLAQLLYHFDWKLPDGKKYEELDMEEDLGLIKKLPAAKPGGEPLPEGLLWLLLTGKVPNKEQVDALSKELRSRATVPDHVYKAIDALPVSAHPMTQFAMGVMALQVQSEFQKAYEKGIHKSKLSVSALSKLRSRVVQQSSFNNSVRWLQIQTSSDLDLHSQLKELIPEQQERLKKLKSEHGKVQLGNIPVDMVLGGMRGMTGLLWETSLLDPEEGIRFRNLSIPECQKKLPAAKPGGEPLPEGLLWLLLTGKVPNKEQVDALSKELRSRATVPDHVYKAIDALPISAHPMTQFAMGVMALQVQSEFQKAHEKGIHKSKYWEPTYEDSLSLIAQLPIIVAYVYRRIYKNGQVIPKDDSLDYGGNFAHMLGFDSPDMQELMRLYVTIHTDHEGGNVSAHTGHLVASALSDPYLSFAAALNGLAGPLHGLANQEVLLWIKSVVKECGENITTDQLKDYVWKTLNSGKKQEG</sequence>
<dbReference type="Gene3D" id="1.10.230.10">
    <property type="entry name" value="Cytochrome P450-Terp, domain 2"/>
    <property type="match status" value="1"/>
</dbReference>
<protein>
    <recommendedName>
        <fullName evidence="1">Citrate synthase</fullName>
    </recommendedName>
</protein>
<dbReference type="PROSITE" id="PS50076">
    <property type="entry name" value="DNAJ_2"/>
    <property type="match status" value="1"/>
</dbReference>
<dbReference type="EMBL" id="SDRB02005489">
    <property type="protein sequence ID" value="THG14252.1"/>
    <property type="molecule type" value="Genomic_DNA"/>
</dbReference>
<dbReference type="InterPro" id="IPR016143">
    <property type="entry name" value="Citrate_synth-like_sm_a-sub"/>
</dbReference>
<keyword evidence="1" id="KW-0808">Transferase</keyword>
<dbReference type="GO" id="GO:0046912">
    <property type="term" value="F:acyltransferase activity, acyl groups converted into alkyl on transfer"/>
    <property type="evidence" value="ECO:0007669"/>
    <property type="project" value="InterPro"/>
</dbReference>
<dbReference type="Proteomes" id="UP000306102">
    <property type="component" value="Unassembled WGS sequence"/>
</dbReference>
<organism evidence="3 4">
    <name type="scientific">Camellia sinensis var. sinensis</name>
    <name type="common">China tea</name>
    <dbReference type="NCBI Taxonomy" id="542762"/>
    <lineage>
        <taxon>Eukaryota</taxon>
        <taxon>Viridiplantae</taxon>
        <taxon>Streptophyta</taxon>
        <taxon>Embryophyta</taxon>
        <taxon>Tracheophyta</taxon>
        <taxon>Spermatophyta</taxon>
        <taxon>Magnoliopsida</taxon>
        <taxon>eudicotyledons</taxon>
        <taxon>Gunneridae</taxon>
        <taxon>Pentapetalae</taxon>
        <taxon>asterids</taxon>
        <taxon>Ericales</taxon>
        <taxon>Theaceae</taxon>
        <taxon>Camellia</taxon>
    </lineage>
</organism>
<dbReference type="GO" id="GO:0004497">
    <property type="term" value="F:monooxygenase activity"/>
    <property type="evidence" value="ECO:0007669"/>
    <property type="project" value="InterPro"/>
</dbReference>
<dbReference type="GO" id="GO:0005506">
    <property type="term" value="F:iron ion binding"/>
    <property type="evidence" value="ECO:0007669"/>
    <property type="project" value="InterPro"/>
</dbReference>
<dbReference type="FunFam" id="1.10.580.10:FF:000001">
    <property type="entry name" value="Citrate synthase"/>
    <property type="match status" value="1"/>
</dbReference>
<dbReference type="PANTHER" id="PTHR11739">
    <property type="entry name" value="CITRATE SYNTHASE"/>
    <property type="match status" value="1"/>
</dbReference>
<dbReference type="Gene3D" id="1.10.287.110">
    <property type="entry name" value="DnaJ domain"/>
    <property type="match status" value="1"/>
</dbReference>
<dbReference type="InterPro" id="IPR017972">
    <property type="entry name" value="Cyt_P450_CS"/>
</dbReference>
<dbReference type="GO" id="GO:0006099">
    <property type="term" value="P:tricarboxylic acid cycle"/>
    <property type="evidence" value="ECO:0007669"/>
    <property type="project" value="TreeGrafter"/>
</dbReference>
<proteinExistence type="inferred from homology"/>
<dbReference type="InterPro" id="IPR036869">
    <property type="entry name" value="J_dom_sf"/>
</dbReference>
<dbReference type="NCBIfam" id="NF007128">
    <property type="entry name" value="PRK09569.1"/>
    <property type="match status" value="1"/>
</dbReference>
<dbReference type="STRING" id="542762.A0A4S4EEB2"/>
<dbReference type="PRINTS" id="PR00143">
    <property type="entry name" value="CITRTSNTHASE"/>
</dbReference>
<dbReference type="InterPro" id="IPR001623">
    <property type="entry name" value="DnaJ_domain"/>
</dbReference>
<feature type="domain" description="J" evidence="2">
    <location>
        <begin position="69"/>
        <end position="125"/>
    </location>
</feature>
<dbReference type="InterPro" id="IPR016142">
    <property type="entry name" value="Citrate_synth-like_lrg_a-sub"/>
</dbReference>
<evidence type="ECO:0000256" key="1">
    <source>
        <dbReference type="RuleBase" id="RU000441"/>
    </source>
</evidence>
<accession>A0A4S4EEB2</accession>
<dbReference type="PANTHER" id="PTHR11739:SF8">
    <property type="entry name" value="CITRATE SYNTHASE, MITOCHONDRIAL"/>
    <property type="match status" value="1"/>
</dbReference>
<dbReference type="InterPro" id="IPR036396">
    <property type="entry name" value="Cyt_P450_sf"/>
</dbReference>
<dbReference type="SUPFAM" id="SSF46565">
    <property type="entry name" value="Chaperone J-domain"/>
    <property type="match status" value="1"/>
</dbReference>
<dbReference type="Gene3D" id="1.10.580.10">
    <property type="entry name" value="Citrate Synthase, domain 1"/>
    <property type="match status" value="2"/>
</dbReference>
<dbReference type="GO" id="GO:0016705">
    <property type="term" value="F:oxidoreductase activity, acting on paired donors, with incorporation or reduction of molecular oxygen"/>
    <property type="evidence" value="ECO:0007669"/>
    <property type="project" value="InterPro"/>
</dbReference>
<dbReference type="PRINTS" id="PR00625">
    <property type="entry name" value="JDOMAIN"/>
</dbReference>
<dbReference type="SUPFAM" id="SSF48256">
    <property type="entry name" value="Citrate synthase"/>
    <property type="match status" value="2"/>
</dbReference>
<dbReference type="InterPro" id="IPR036969">
    <property type="entry name" value="Citrate_synthase_sf"/>
</dbReference>
<name>A0A4S4EEB2_CAMSN</name>
<evidence type="ECO:0000259" key="2">
    <source>
        <dbReference type="PROSITE" id="PS50076"/>
    </source>
</evidence>
<keyword evidence="4" id="KW-1185">Reference proteome</keyword>
<dbReference type="GO" id="GO:0020037">
    <property type="term" value="F:heme binding"/>
    <property type="evidence" value="ECO:0007669"/>
    <property type="project" value="InterPro"/>
</dbReference>
<dbReference type="PROSITE" id="PS00086">
    <property type="entry name" value="CYTOCHROME_P450"/>
    <property type="match status" value="1"/>
</dbReference>
<dbReference type="SMART" id="SM00271">
    <property type="entry name" value="DnaJ"/>
    <property type="match status" value="1"/>
</dbReference>
<dbReference type="Gene3D" id="1.10.630.10">
    <property type="entry name" value="Cytochrome P450"/>
    <property type="match status" value="1"/>
</dbReference>
<dbReference type="Pfam" id="PF00285">
    <property type="entry name" value="Citrate_synt"/>
    <property type="match status" value="2"/>
</dbReference>
<dbReference type="SUPFAM" id="SSF48264">
    <property type="entry name" value="Cytochrome P450"/>
    <property type="match status" value="1"/>
</dbReference>
<dbReference type="InterPro" id="IPR002020">
    <property type="entry name" value="Citrate_synthase"/>
</dbReference>
<gene>
    <name evidence="3" type="ORF">TEA_009235</name>
</gene>
<dbReference type="CDD" id="cd06257">
    <property type="entry name" value="DnaJ"/>
    <property type="match status" value="1"/>
</dbReference>
<comment type="caution">
    <text evidence="3">The sequence shown here is derived from an EMBL/GenBank/DDBJ whole genome shotgun (WGS) entry which is preliminary data.</text>
</comment>